<name>W9RL15_9ROSA</name>
<dbReference type="Pfam" id="PF05553">
    <property type="entry name" value="DUF761"/>
    <property type="match status" value="1"/>
</dbReference>
<dbReference type="eggNOG" id="ENOG502S91E">
    <property type="taxonomic scope" value="Eukaryota"/>
</dbReference>
<reference evidence="3" key="1">
    <citation type="submission" date="2013-01" db="EMBL/GenBank/DDBJ databases">
        <title>Draft Genome Sequence of a Mulberry Tree, Morus notabilis C.K. Schneid.</title>
        <authorList>
            <person name="He N."/>
            <person name="Zhao S."/>
        </authorList>
    </citation>
    <scope>NUCLEOTIDE SEQUENCE</scope>
</reference>
<dbReference type="AlphaFoldDB" id="W9RL15"/>
<feature type="compositionally biased region" description="Polar residues" evidence="1">
    <location>
        <begin position="84"/>
        <end position="100"/>
    </location>
</feature>
<evidence type="ECO:0000313" key="2">
    <source>
        <dbReference type="EMBL" id="EXB95705.1"/>
    </source>
</evidence>
<feature type="region of interest" description="Disordered" evidence="1">
    <location>
        <begin position="83"/>
        <end position="108"/>
    </location>
</feature>
<organism evidence="2 3">
    <name type="scientific">Morus notabilis</name>
    <dbReference type="NCBI Taxonomy" id="981085"/>
    <lineage>
        <taxon>Eukaryota</taxon>
        <taxon>Viridiplantae</taxon>
        <taxon>Streptophyta</taxon>
        <taxon>Embryophyta</taxon>
        <taxon>Tracheophyta</taxon>
        <taxon>Spermatophyta</taxon>
        <taxon>Magnoliopsida</taxon>
        <taxon>eudicotyledons</taxon>
        <taxon>Gunneridae</taxon>
        <taxon>Pentapetalae</taxon>
        <taxon>rosids</taxon>
        <taxon>fabids</taxon>
        <taxon>Rosales</taxon>
        <taxon>Moraceae</taxon>
        <taxon>Moreae</taxon>
        <taxon>Morus</taxon>
    </lineage>
</organism>
<feature type="region of interest" description="Disordered" evidence="1">
    <location>
        <begin position="1"/>
        <end position="33"/>
    </location>
</feature>
<feature type="region of interest" description="Disordered" evidence="1">
    <location>
        <begin position="125"/>
        <end position="149"/>
    </location>
</feature>
<dbReference type="STRING" id="981085.W9RL15"/>
<accession>W9RL15</accession>
<dbReference type="PANTHER" id="PTHR36378">
    <property type="entry name" value="COTTON FIBER PROTEIN"/>
    <property type="match status" value="1"/>
</dbReference>
<sequence>MEEQKSDNNHASLSIARKIPVADKNTPPPPEVATAKKKRRGAMQLIKVALFMLRRRSGKANSVNVVASRGMWNRLVGSIRPLHLQNNGSPRQNSSHNPKNSIIPEVQDQRNDDVISNITSILQQPMSPAASSSYSSSASSGHDGMSSYASVGNLQDLESRYTSAVNLRDLDSSCEEEEEERECGYRYDENGGDEMIDVKAEEFIAQFYEQMRLQRLNSIDRRYNEMIERSIG</sequence>
<dbReference type="InterPro" id="IPR008480">
    <property type="entry name" value="DUF761_pln"/>
</dbReference>
<evidence type="ECO:0008006" key="4">
    <source>
        <dbReference type="Google" id="ProtNLM"/>
    </source>
</evidence>
<gene>
    <name evidence="2" type="ORF">L484_007455</name>
</gene>
<feature type="compositionally biased region" description="Low complexity" evidence="1">
    <location>
        <begin position="125"/>
        <end position="148"/>
    </location>
</feature>
<proteinExistence type="predicted"/>
<dbReference type="OrthoDB" id="1926607at2759"/>
<evidence type="ECO:0000256" key="1">
    <source>
        <dbReference type="SAM" id="MobiDB-lite"/>
    </source>
</evidence>
<dbReference type="KEGG" id="mnt:21390853"/>
<protein>
    <recommendedName>
        <fullName evidence="4">DUF761 domain-containing protein</fullName>
    </recommendedName>
</protein>
<dbReference type="Proteomes" id="UP000030645">
    <property type="component" value="Unassembled WGS sequence"/>
</dbReference>
<evidence type="ECO:0000313" key="3">
    <source>
        <dbReference type="Proteomes" id="UP000030645"/>
    </source>
</evidence>
<keyword evidence="3" id="KW-1185">Reference proteome</keyword>
<dbReference type="PANTHER" id="PTHR36378:SF1">
    <property type="entry name" value="COTTON FIBER PROTEIN"/>
    <property type="match status" value="1"/>
</dbReference>
<dbReference type="EMBL" id="KE345220">
    <property type="protein sequence ID" value="EXB95705.1"/>
    <property type="molecule type" value="Genomic_DNA"/>
</dbReference>